<dbReference type="InterPro" id="IPR054202">
    <property type="entry name" value="DUF6907"/>
</dbReference>
<dbReference type="AlphaFoldDB" id="A0A495QX56"/>
<evidence type="ECO:0000313" key="1">
    <source>
        <dbReference type="EMBL" id="RKS78657.1"/>
    </source>
</evidence>
<evidence type="ECO:0000313" key="2">
    <source>
        <dbReference type="Proteomes" id="UP000274601"/>
    </source>
</evidence>
<comment type="caution">
    <text evidence="1">The sequence shown here is derived from an EMBL/GenBank/DDBJ whole genome shotgun (WGS) entry which is preliminary data.</text>
</comment>
<proteinExistence type="predicted"/>
<reference evidence="1 2" key="1">
    <citation type="submission" date="2018-10" db="EMBL/GenBank/DDBJ databases">
        <title>Genomic Encyclopedia of Archaeal and Bacterial Type Strains, Phase II (KMG-II): from individual species to whole genera.</title>
        <authorList>
            <person name="Goeker M."/>
        </authorList>
    </citation>
    <scope>NUCLEOTIDE SEQUENCE [LARGE SCALE GENOMIC DNA]</scope>
    <source>
        <strain evidence="1 2">DSM 43383</strain>
    </source>
</reference>
<accession>A0A495QX56</accession>
<protein>
    <submittedName>
        <fullName evidence="1">Uncharacterized protein</fullName>
    </submittedName>
</protein>
<dbReference type="EMBL" id="RBWU01000001">
    <property type="protein sequence ID" value="RKS78657.1"/>
    <property type="molecule type" value="Genomic_DNA"/>
</dbReference>
<organism evidence="1 2">
    <name type="scientific">Actinomadura pelletieri DSM 43383</name>
    <dbReference type="NCBI Taxonomy" id="1120940"/>
    <lineage>
        <taxon>Bacteria</taxon>
        <taxon>Bacillati</taxon>
        <taxon>Actinomycetota</taxon>
        <taxon>Actinomycetes</taxon>
        <taxon>Streptosporangiales</taxon>
        <taxon>Thermomonosporaceae</taxon>
        <taxon>Actinomadura</taxon>
    </lineage>
</organism>
<keyword evidence="2" id="KW-1185">Reference proteome</keyword>
<dbReference type="Proteomes" id="UP000274601">
    <property type="component" value="Unassembled WGS sequence"/>
</dbReference>
<dbReference type="Pfam" id="PF21848">
    <property type="entry name" value="DUF6907"/>
    <property type="match status" value="1"/>
</dbReference>
<gene>
    <name evidence="1" type="ORF">BZB76_0077</name>
</gene>
<name>A0A495QX56_9ACTN</name>
<sequence length="129" mass="13741">MNQSPDPPPGPRGTTEEQLTALGITPKPCPPWCTGDHFGPDPVLFAEDGFHHNGPTTVVTDSASTLYEDPADSELKLELTSWTPALATTPGPTHLRLSDGGDSVFYFTPDGARRLAAELTQLADQADAR</sequence>